<reference evidence="5" key="1">
    <citation type="submission" date="2017-04" db="EMBL/GenBank/DDBJ databases">
        <title>Plasmodium gonderi genome.</title>
        <authorList>
            <person name="Arisue N."/>
            <person name="Honma H."/>
            <person name="Kawai S."/>
            <person name="Tougan T."/>
            <person name="Tanabe K."/>
            <person name="Horii T."/>
        </authorList>
    </citation>
    <scope>NUCLEOTIDE SEQUENCE [LARGE SCALE GENOMIC DNA]</scope>
    <source>
        <strain evidence="5">ATCC 30045</strain>
    </source>
</reference>
<evidence type="ECO:0000313" key="4">
    <source>
        <dbReference type="EMBL" id="GAW82923.1"/>
    </source>
</evidence>
<accession>A0A1Y1JR18</accession>
<feature type="region of interest" description="Disordered" evidence="1">
    <location>
        <begin position="115"/>
        <end position="141"/>
    </location>
</feature>
<dbReference type="OMA" id="DCAINAD"/>
<feature type="compositionally biased region" description="Acidic residues" evidence="1">
    <location>
        <begin position="467"/>
        <end position="478"/>
    </location>
</feature>
<proteinExistence type="predicted"/>
<dbReference type="Pfam" id="PF14418">
    <property type="entry name" value="OHA"/>
    <property type="match status" value="1"/>
</dbReference>
<protein>
    <submittedName>
        <fullName evidence="4">Uncharacterized protein</fullName>
    </submittedName>
</protein>
<feature type="compositionally biased region" description="Low complexity" evidence="1">
    <location>
        <begin position="618"/>
        <end position="634"/>
    </location>
</feature>
<dbReference type="Proteomes" id="UP000195521">
    <property type="component" value="Unassembled WGS sequence"/>
</dbReference>
<feature type="compositionally biased region" description="Acidic residues" evidence="1">
    <location>
        <begin position="642"/>
        <end position="661"/>
    </location>
</feature>
<dbReference type="EMBL" id="BDQF01000014">
    <property type="protein sequence ID" value="GAW82923.1"/>
    <property type="molecule type" value="Genomic_DNA"/>
</dbReference>
<feature type="domain" description="DUF7602" evidence="3">
    <location>
        <begin position="254"/>
        <end position="337"/>
    </location>
</feature>
<dbReference type="RefSeq" id="XP_028545512.1">
    <property type="nucleotide sequence ID" value="XM_028689711.1"/>
</dbReference>
<dbReference type="Pfam" id="PF24549">
    <property type="entry name" value="DUF7602"/>
    <property type="match status" value="1"/>
</dbReference>
<evidence type="ECO:0000259" key="2">
    <source>
        <dbReference type="Pfam" id="PF14418"/>
    </source>
</evidence>
<dbReference type="InterPro" id="IPR025677">
    <property type="entry name" value="OST-HTH-assoc_dom"/>
</dbReference>
<name>A0A1Y1JR18_PLAGO</name>
<evidence type="ECO:0000256" key="1">
    <source>
        <dbReference type="SAM" id="MobiDB-lite"/>
    </source>
</evidence>
<feature type="domain" description="OST-HTH associated" evidence="2">
    <location>
        <begin position="539"/>
        <end position="597"/>
    </location>
</feature>
<dbReference type="InterPro" id="IPR056022">
    <property type="entry name" value="DUF7602"/>
</dbReference>
<feature type="region of interest" description="Disordered" evidence="1">
    <location>
        <begin position="466"/>
        <end position="494"/>
    </location>
</feature>
<keyword evidence="5" id="KW-1185">Reference proteome</keyword>
<evidence type="ECO:0000259" key="3">
    <source>
        <dbReference type="Pfam" id="PF24549"/>
    </source>
</evidence>
<organism evidence="4 5">
    <name type="scientific">Plasmodium gonderi</name>
    <dbReference type="NCBI Taxonomy" id="77519"/>
    <lineage>
        <taxon>Eukaryota</taxon>
        <taxon>Sar</taxon>
        <taxon>Alveolata</taxon>
        <taxon>Apicomplexa</taxon>
        <taxon>Aconoidasida</taxon>
        <taxon>Haemosporida</taxon>
        <taxon>Plasmodiidae</taxon>
        <taxon>Plasmodium</taxon>
        <taxon>Plasmodium (Plasmodium)</taxon>
    </lineage>
</organism>
<feature type="region of interest" description="Disordered" evidence="1">
    <location>
        <begin position="609"/>
        <end position="664"/>
    </location>
</feature>
<gene>
    <name evidence="4" type="ORF">PGO_131950</name>
</gene>
<dbReference type="AlphaFoldDB" id="A0A1Y1JR18"/>
<dbReference type="OrthoDB" id="382692at2759"/>
<sequence length="899" mass="105436">MEYSLNNKKRKKNLMNADSGISLKGMKEGSYKNRTNNGPSQLYIQNVFQSGIYYTHNDVRLGKAKKNNIHNSSYMEPNTLHSYYKQNKANRKVEEMNYVFYEPLRYPAFKISDRLNSEREEKPEGEKGEKDEESKELREEKASIKCIEEENSGNRRKRKKGKVRFNLNDTSYSIDETICSMEGEGKGNRNFISGKNKLYDSGHNKNEHNYERRDETKDLEKAYVSPTDESNFYPKKGREKMSNLIPIKLPTLILNSKEISNEIKFMLHMTILTFYRDQIKPAYSRIKERLAIFNEGAKMNCNFMNIYISLHNEYIVVKSKRNHYFVLLRETPKWFCGWIKTQSFANPYPKNMWKKLINYFLHVCSANVKENIFLDKMVIQFVKHLCKERLLFFLNSNIGDEEETLGELPTLCNVISYGEPMEISEKLFTYSFFNNSFSYFSHANDNFVNKIESALTRPYAFVLKDGEEGEERNEEEEEHTVSESAISMEKKKQDRPAQNINFNVNCILKPSEFNISTCHASRSSSAYYTGRTPWELDSDIYKAANKLKEENFPFLKDYSLGKIAHIIQLSLYNGLLHKENHVIKPACCCTSVSSSVFCISGGEGGDPLDCEVPPPWQSEPSSLESEMLLWSSSSRRTVNQREEEEEEEGEDKEEEGEDEDEGDHRSLNFRCIESKHSPNEEWKRREKKEEDPFLKIFDKYMKNNDRDLFFKCCKSRNRKEERWKMYQSRKNVSIMSTVPTMQEAKTKIDKLLRCSHGKIIFLCSFKDKFFKKYRETINPLILGCSSLITFLFFCCKDVCKIFILNKNIILMHPSCDMQFLKHFSTENGKVIENVIEDFDYDEYCHSTVCGLQSDKFKNESLEICTIMKNLPKNKNKFFITFSFWKYMNDRGKKLPSSKN</sequence>
<dbReference type="GeneID" id="39749661"/>
<evidence type="ECO:0000313" key="5">
    <source>
        <dbReference type="Proteomes" id="UP000195521"/>
    </source>
</evidence>
<comment type="caution">
    <text evidence="4">The sequence shown here is derived from an EMBL/GenBank/DDBJ whole genome shotgun (WGS) entry which is preliminary data.</text>
</comment>